<feature type="region of interest" description="Disordered" evidence="1">
    <location>
        <begin position="122"/>
        <end position="186"/>
    </location>
</feature>
<organism evidence="3 4">
    <name type="scientific">Paramicrosporidium saccamoebae</name>
    <dbReference type="NCBI Taxonomy" id="1246581"/>
    <lineage>
        <taxon>Eukaryota</taxon>
        <taxon>Fungi</taxon>
        <taxon>Fungi incertae sedis</taxon>
        <taxon>Cryptomycota</taxon>
        <taxon>Cryptomycota incertae sedis</taxon>
        <taxon>Paramicrosporidium</taxon>
    </lineage>
</organism>
<keyword evidence="2" id="KW-0472">Membrane</keyword>
<evidence type="ECO:0000256" key="2">
    <source>
        <dbReference type="SAM" id="Phobius"/>
    </source>
</evidence>
<sequence>MLTVQAGTMLAVFGYFSIASALLMGQVLNNLGRMETRMFDLTEAMATVEDFQNFVPPGLALGKIDFALATVNELLWLPKDFFKSASDGQIQQLKCMFLMKSPNAAGVRELVEMEFLDRGLKEAPKRPIEHPVRDGSQEKRAKFPKSHLVPHKTKQNRENNGFQGKDTNPVSKRRMSPLEESTTNIPSPVQQTTTFLWPEVNVGGNFGSASASLGAYNPVGDVNRRYTTAHTAPSHYSPRKLGSRRPSLGEDMQFELEIPPFALIQSIMYIWRGDLSIDWRKSEKTDTDSAFQRRPNLESKTN</sequence>
<feature type="compositionally biased region" description="Basic and acidic residues" evidence="1">
    <location>
        <begin position="122"/>
        <end position="141"/>
    </location>
</feature>
<evidence type="ECO:0000313" key="3">
    <source>
        <dbReference type="EMBL" id="PJF17962.1"/>
    </source>
</evidence>
<keyword evidence="2" id="KW-0812">Transmembrane</keyword>
<feature type="compositionally biased region" description="Basic residues" evidence="1">
    <location>
        <begin position="142"/>
        <end position="154"/>
    </location>
</feature>
<proteinExistence type="predicted"/>
<comment type="caution">
    <text evidence="3">The sequence shown here is derived from an EMBL/GenBank/DDBJ whole genome shotgun (WGS) entry which is preliminary data.</text>
</comment>
<feature type="transmembrane region" description="Helical" evidence="2">
    <location>
        <begin position="6"/>
        <end position="28"/>
    </location>
</feature>
<feature type="compositionally biased region" description="Polar residues" evidence="1">
    <location>
        <begin position="158"/>
        <end position="170"/>
    </location>
</feature>
<dbReference type="Proteomes" id="UP000240830">
    <property type="component" value="Unassembled WGS sequence"/>
</dbReference>
<feature type="region of interest" description="Disordered" evidence="1">
    <location>
        <begin position="283"/>
        <end position="302"/>
    </location>
</feature>
<dbReference type="EMBL" id="MTSL01000150">
    <property type="protein sequence ID" value="PJF17962.1"/>
    <property type="molecule type" value="Genomic_DNA"/>
</dbReference>
<dbReference type="AlphaFoldDB" id="A0A2H9TJN5"/>
<reference evidence="3 4" key="1">
    <citation type="submission" date="2016-10" db="EMBL/GenBank/DDBJ databases">
        <title>The genome of Paramicrosporidium saccamoebae is the missing link in understanding Cryptomycota and Microsporidia evolution.</title>
        <authorList>
            <person name="Quandt C.A."/>
            <person name="Beaudet D."/>
            <person name="Corsaro D."/>
            <person name="Michel R."/>
            <person name="Corradi N."/>
            <person name="James T."/>
        </authorList>
    </citation>
    <scope>NUCLEOTIDE SEQUENCE [LARGE SCALE GENOMIC DNA]</scope>
    <source>
        <strain evidence="3 4">KSL3</strain>
    </source>
</reference>
<keyword evidence="2" id="KW-1133">Transmembrane helix</keyword>
<keyword evidence="4" id="KW-1185">Reference proteome</keyword>
<evidence type="ECO:0000313" key="4">
    <source>
        <dbReference type="Proteomes" id="UP000240830"/>
    </source>
</evidence>
<evidence type="ECO:0000256" key="1">
    <source>
        <dbReference type="SAM" id="MobiDB-lite"/>
    </source>
</evidence>
<accession>A0A2H9TJN5</accession>
<gene>
    <name evidence="3" type="ORF">PSACC_02279</name>
</gene>
<name>A0A2H9TJN5_9FUNG</name>
<protein>
    <submittedName>
        <fullName evidence="3">Uncharacterized protein</fullName>
    </submittedName>
</protein>